<evidence type="ECO:0000313" key="1">
    <source>
        <dbReference type="EMBL" id="RMX01792.1"/>
    </source>
</evidence>
<reference evidence="1 2" key="1">
    <citation type="submission" date="2018-10" db="EMBL/GenBank/DDBJ databases">
        <title>Comamonadaceae CDC group NO-1 genome sequencing and assembly.</title>
        <authorList>
            <person name="Bernier A.-M."/>
            <person name="Bernard K."/>
        </authorList>
    </citation>
    <scope>NUCLEOTIDE SEQUENCE [LARGE SCALE GENOMIC DNA]</scope>
    <source>
        <strain evidence="1 2">NML161473</strain>
    </source>
</reference>
<organism evidence="1 2">
    <name type="scientific">Allofranklinella schreckenbergeri</name>
    <dbReference type="NCBI Taxonomy" id="1076744"/>
    <lineage>
        <taxon>Bacteria</taxon>
        <taxon>Pseudomonadati</taxon>
        <taxon>Pseudomonadota</taxon>
        <taxon>Betaproteobacteria</taxon>
        <taxon>Burkholderiales</taxon>
        <taxon>Comamonadaceae</taxon>
        <taxon>Allofranklinella</taxon>
    </lineage>
</organism>
<dbReference type="Proteomes" id="UP000267035">
    <property type="component" value="Unassembled WGS sequence"/>
</dbReference>
<evidence type="ECO:0000313" key="2">
    <source>
        <dbReference type="Proteomes" id="UP000267035"/>
    </source>
</evidence>
<dbReference type="EMBL" id="RDQL01000003">
    <property type="protein sequence ID" value="RMX01792.1"/>
    <property type="molecule type" value="Genomic_DNA"/>
</dbReference>
<protein>
    <submittedName>
        <fullName evidence="1">Uncharacterized protein</fullName>
    </submittedName>
</protein>
<accession>A0A3M6QH40</accession>
<dbReference type="AlphaFoldDB" id="A0A3M6QH40"/>
<proteinExistence type="predicted"/>
<name>A0A3M6QH40_9BURK</name>
<dbReference type="GO" id="GO:0006355">
    <property type="term" value="P:regulation of DNA-templated transcription"/>
    <property type="evidence" value="ECO:0007669"/>
    <property type="project" value="InterPro"/>
</dbReference>
<comment type="caution">
    <text evidence="1">The sequence shown here is derived from an EMBL/GenBank/DDBJ whole genome shotgun (WGS) entry which is preliminary data.</text>
</comment>
<dbReference type="InterPro" id="IPR013321">
    <property type="entry name" value="Arc_rbn_hlx_hlx"/>
</dbReference>
<dbReference type="Pfam" id="PF04221">
    <property type="entry name" value="RelB"/>
    <property type="match status" value="1"/>
</dbReference>
<dbReference type="Gene3D" id="1.10.1220.10">
    <property type="entry name" value="Met repressor-like"/>
    <property type="match status" value="1"/>
</dbReference>
<sequence>MTSDPVVQARINGQVKKEAAAVLAVMGLTLSDAMRAARAGELEPLARDQIQTDIQAAQAESIAITCKTAHALACRRQPSPMPESRAFFAIFAPAAPHA</sequence>
<dbReference type="InterPro" id="IPR007337">
    <property type="entry name" value="RelB/DinJ"/>
</dbReference>
<gene>
    <name evidence="1" type="ORF">EBQ25_03525</name>
</gene>
<keyword evidence="2" id="KW-1185">Reference proteome</keyword>